<dbReference type="AlphaFoldDB" id="A0A3S2VBK0"/>
<evidence type="ECO:0000313" key="5">
    <source>
        <dbReference type="Proteomes" id="UP000283128"/>
    </source>
</evidence>
<feature type="region of interest" description="Disordered" evidence="2">
    <location>
        <begin position="1"/>
        <end position="62"/>
    </location>
</feature>
<organism evidence="4 5">
    <name type="scientific">Streptomyces antnestii</name>
    <dbReference type="NCBI Taxonomy" id="2494256"/>
    <lineage>
        <taxon>Bacteria</taxon>
        <taxon>Bacillati</taxon>
        <taxon>Actinomycetota</taxon>
        <taxon>Actinomycetes</taxon>
        <taxon>Kitasatosporales</taxon>
        <taxon>Streptomycetaceae</taxon>
        <taxon>Streptomyces</taxon>
    </lineage>
</organism>
<accession>A0A3S2VBK0</accession>
<dbReference type="EMBL" id="RZYA01000019">
    <property type="protein sequence ID" value="RVU18875.1"/>
    <property type="molecule type" value="Genomic_DNA"/>
</dbReference>
<feature type="compositionally biased region" description="Basic and acidic residues" evidence="2">
    <location>
        <begin position="33"/>
        <end position="42"/>
    </location>
</feature>
<evidence type="ECO:0000256" key="1">
    <source>
        <dbReference type="RuleBase" id="RU003513"/>
    </source>
</evidence>
<evidence type="ECO:0000313" key="4">
    <source>
        <dbReference type="EMBL" id="RVU18875.1"/>
    </source>
</evidence>
<keyword evidence="1" id="KW-0413">Isomerase</keyword>
<name>A0A3S2VBK0_9ACTN</name>
<gene>
    <name evidence="4" type="ORF">EOT10_30645</name>
</gene>
<dbReference type="Proteomes" id="UP000283128">
    <property type="component" value="Unassembled WGS sequence"/>
</dbReference>
<dbReference type="OrthoDB" id="9803238at2"/>
<evidence type="ECO:0000256" key="2">
    <source>
        <dbReference type="SAM" id="MobiDB-lite"/>
    </source>
</evidence>
<sequence>MSARHRGCSAGGRHRRQHGAVRSRPAWRHHGEHPRTPTERPGTRATHPARWIPGRGATPWRQRRPGLISPGKAAAALVHGGWCQEHRPFGTPVLVTPESAERIEGLESGSAVLAGTDTRRIVKEATAALLSTPYRQRVRCPHGDGHAAERAAAACVRFLETSL</sequence>
<protein>
    <recommendedName>
        <fullName evidence="3">UDP-N-acetylglucosamine 2-epimerase domain-containing protein</fullName>
    </recommendedName>
</protein>
<feature type="domain" description="UDP-N-acetylglucosamine 2-epimerase" evidence="3">
    <location>
        <begin position="83"/>
        <end position="153"/>
    </location>
</feature>
<dbReference type="Pfam" id="PF02350">
    <property type="entry name" value="Epimerase_2"/>
    <property type="match status" value="1"/>
</dbReference>
<dbReference type="GO" id="GO:0016853">
    <property type="term" value="F:isomerase activity"/>
    <property type="evidence" value="ECO:0007669"/>
    <property type="project" value="UniProtKB-KW"/>
</dbReference>
<feature type="compositionally biased region" description="Basic residues" evidence="2">
    <location>
        <begin position="1"/>
        <end position="32"/>
    </location>
</feature>
<dbReference type="SUPFAM" id="SSF53756">
    <property type="entry name" value="UDP-Glycosyltransferase/glycogen phosphorylase"/>
    <property type="match status" value="1"/>
</dbReference>
<keyword evidence="5" id="KW-1185">Reference proteome</keyword>
<reference evidence="4 5" key="1">
    <citation type="submission" date="2019-01" db="EMBL/GenBank/DDBJ databases">
        <title>Genome sequences of Streptomyces and Rhizobium isolates collected from root and soil.</title>
        <authorList>
            <person name="Chhettri S."/>
            <person name="Sevigny J.L."/>
            <person name="Sen A."/>
            <person name="Ennis N."/>
            <person name="Tisa L."/>
        </authorList>
    </citation>
    <scope>NUCLEOTIDE SEQUENCE [LARGE SCALE GENOMIC DNA]</scope>
    <source>
        <strain evidence="4 5">San01</strain>
    </source>
</reference>
<comment type="caution">
    <text evidence="4">The sequence shown here is derived from an EMBL/GenBank/DDBJ whole genome shotgun (WGS) entry which is preliminary data.</text>
</comment>
<comment type="similarity">
    <text evidence="1">Belongs to the UDP-N-acetylglucosamine 2-epimerase family.</text>
</comment>
<proteinExistence type="inferred from homology"/>
<evidence type="ECO:0000259" key="3">
    <source>
        <dbReference type="Pfam" id="PF02350"/>
    </source>
</evidence>
<dbReference type="InterPro" id="IPR003331">
    <property type="entry name" value="UDP_GlcNAc_Epimerase_2_dom"/>
</dbReference>
<dbReference type="Gene3D" id="3.40.50.2000">
    <property type="entry name" value="Glycogen Phosphorylase B"/>
    <property type="match status" value="2"/>
</dbReference>